<protein>
    <submittedName>
        <fullName evidence="2">Uncharacterized protein</fullName>
    </submittedName>
</protein>
<evidence type="ECO:0000313" key="2">
    <source>
        <dbReference type="EMBL" id="BFF92516.1"/>
    </source>
</evidence>
<gene>
    <name evidence="2" type="ORF">DMAD_10554</name>
</gene>
<dbReference type="AlphaFoldDB" id="A0AAU9F9Z8"/>
<feature type="region of interest" description="Disordered" evidence="1">
    <location>
        <begin position="1"/>
        <end position="35"/>
    </location>
</feature>
<name>A0AAU9F9Z8_DROMD</name>
<evidence type="ECO:0000256" key="1">
    <source>
        <dbReference type="SAM" id="MobiDB-lite"/>
    </source>
</evidence>
<accession>A0AAU9F9Z8</accession>
<reference evidence="2 3" key="1">
    <citation type="submission" date="2024-02" db="EMBL/GenBank/DDBJ databases">
        <title>A chromosome-level genome assembly of Drosophila madeirensis, a fruit fly species endemic to Madeira island.</title>
        <authorList>
            <person name="Tomihara K."/>
            <person name="Llopart A."/>
            <person name="Yamamoto D."/>
        </authorList>
    </citation>
    <scope>NUCLEOTIDE SEQUENCE [LARGE SCALE GENOMIC DNA]</scope>
    <source>
        <strain evidence="2 3">RF1</strain>
    </source>
</reference>
<keyword evidence="3" id="KW-1185">Reference proteome</keyword>
<feature type="region of interest" description="Disordered" evidence="1">
    <location>
        <begin position="55"/>
        <end position="75"/>
    </location>
</feature>
<sequence length="75" mass="8074">MRVQCTIAGHASDKTSISNSPRDRGQSPPRDAAEAAAFKRRLSPLDLRPIINLSRCQGTATDDDDDDNDDSSSSV</sequence>
<proteinExistence type="predicted"/>
<dbReference type="EMBL" id="AP029263">
    <property type="protein sequence ID" value="BFF92516.1"/>
    <property type="molecule type" value="Genomic_DNA"/>
</dbReference>
<organism evidence="2 3">
    <name type="scientific">Drosophila madeirensis</name>
    <name type="common">Fruit fly</name>
    <dbReference type="NCBI Taxonomy" id="30013"/>
    <lineage>
        <taxon>Eukaryota</taxon>
        <taxon>Metazoa</taxon>
        <taxon>Ecdysozoa</taxon>
        <taxon>Arthropoda</taxon>
        <taxon>Hexapoda</taxon>
        <taxon>Insecta</taxon>
        <taxon>Pterygota</taxon>
        <taxon>Neoptera</taxon>
        <taxon>Endopterygota</taxon>
        <taxon>Diptera</taxon>
        <taxon>Brachycera</taxon>
        <taxon>Muscomorpha</taxon>
        <taxon>Ephydroidea</taxon>
        <taxon>Drosophilidae</taxon>
        <taxon>Drosophila</taxon>
        <taxon>Sophophora</taxon>
    </lineage>
</organism>
<feature type="compositionally biased region" description="Acidic residues" evidence="1">
    <location>
        <begin position="61"/>
        <end position="75"/>
    </location>
</feature>
<dbReference type="Proteomes" id="UP001500889">
    <property type="component" value="Chromosome O"/>
</dbReference>
<evidence type="ECO:0000313" key="3">
    <source>
        <dbReference type="Proteomes" id="UP001500889"/>
    </source>
</evidence>